<dbReference type="Gene3D" id="3.40.50.1110">
    <property type="entry name" value="SGNH hydrolase"/>
    <property type="match status" value="1"/>
</dbReference>
<keyword evidence="3" id="KW-0732">Signal</keyword>
<evidence type="ECO:0000256" key="3">
    <source>
        <dbReference type="SAM" id="SignalP"/>
    </source>
</evidence>
<comment type="caution">
    <text evidence="5">The sequence shown here is derived from an EMBL/GenBank/DDBJ whole genome shotgun (WGS) entry which is preliminary data.</text>
</comment>
<dbReference type="Pfam" id="PF13472">
    <property type="entry name" value="Lipase_GDSL_2"/>
    <property type="match status" value="1"/>
</dbReference>
<dbReference type="AlphaFoldDB" id="A0A7W7WKQ8"/>
<dbReference type="GO" id="GO:0019433">
    <property type="term" value="P:triglyceride catabolic process"/>
    <property type="evidence" value="ECO:0007669"/>
    <property type="project" value="TreeGrafter"/>
</dbReference>
<dbReference type="RefSeq" id="WP_184921245.1">
    <property type="nucleotide sequence ID" value="NZ_JACHJR010000001.1"/>
</dbReference>
<dbReference type="Proteomes" id="UP000573327">
    <property type="component" value="Unassembled WGS sequence"/>
</dbReference>
<evidence type="ECO:0000313" key="5">
    <source>
        <dbReference type="EMBL" id="MBB4950235.1"/>
    </source>
</evidence>
<keyword evidence="2" id="KW-1015">Disulfide bond</keyword>
<feature type="signal peptide" evidence="3">
    <location>
        <begin position="1"/>
        <end position="32"/>
    </location>
</feature>
<evidence type="ECO:0000256" key="1">
    <source>
        <dbReference type="PIRSR" id="PIRSR637460-1"/>
    </source>
</evidence>
<dbReference type="EMBL" id="JACHJR010000001">
    <property type="protein sequence ID" value="MBB4950235.1"/>
    <property type="molecule type" value="Genomic_DNA"/>
</dbReference>
<feature type="active site" evidence="1">
    <location>
        <position position="287"/>
    </location>
</feature>
<dbReference type="InterPro" id="IPR037460">
    <property type="entry name" value="SEST-like"/>
</dbReference>
<dbReference type="PANTHER" id="PTHR37981:SF1">
    <property type="entry name" value="SGNH HYDROLASE-TYPE ESTERASE DOMAIN-CONTAINING PROTEIN"/>
    <property type="match status" value="1"/>
</dbReference>
<dbReference type="InterPro" id="IPR006311">
    <property type="entry name" value="TAT_signal"/>
</dbReference>
<keyword evidence="6" id="KW-1185">Reference proteome</keyword>
<dbReference type="PROSITE" id="PS51318">
    <property type="entry name" value="TAT"/>
    <property type="match status" value="1"/>
</dbReference>
<dbReference type="CDD" id="cd01823">
    <property type="entry name" value="SEST_like"/>
    <property type="match status" value="1"/>
</dbReference>
<protein>
    <submittedName>
        <fullName evidence="5">Lysophospholipase L1-like esterase</fullName>
    </submittedName>
</protein>
<evidence type="ECO:0000256" key="2">
    <source>
        <dbReference type="PIRSR" id="PIRSR637460-2"/>
    </source>
</evidence>
<evidence type="ECO:0000259" key="4">
    <source>
        <dbReference type="Pfam" id="PF13472"/>
    </source>
</evidence>
<organism evidence="5 6">
    <name type="scientific">Kitasatospora gansuensis</name>
    <dbReference type="NCBI Taxonomy" id="258050"/>
    <lineage>
        <taxon>Bacteria</taxon>
        <taxon>Bacillati</taxon>
        <taxon>Actinomycetota</taxon>
        <taxon>Actinomycetes</taxon>
        <taxon>Kitasatosporales</taxon>
        <taxon>Streptomycetaceae</taxon>
        <taxon>Kitasatospora</taxon>
    </lineage>
</organism>
<name>A0A7W7WKQ8_9ACTN</name>
<dbReference type="SUPFAM" id="SSF52266">
    <property type="entry name" value="SGNH hydrolase"/>
    <property type="match status" value="1"/>
</dbReference>
<feature type="disulfide bond" evidence="2">
    <location>
        <begin position="138"/>
        <end position="151"/>
    </location>
</feature>
<gene>
    <name evidence="5" type="ORF">F4556_005770</name>
</gene>
<reference evidence="5 6" key="1">
    <citation type="submission" date="2020-08" db="EMBL/GenBank/DDBJ databases">
        <title>Sequencing the genomes of 1000 actinobacteria strains.</title>
        <authorList>
            <person name="Klenk H.-P."/>
        </authorList>
    </citation>
    <scope>NUCLEOTIDE SEQUENCE [LARGE SCALE GENOMIC DNA]</scope>
    <source>
        <strain evidence="5 6">DSM 44786</strain>
    </source>
</reference>
<feature type="active site" description="Nucleophile" evidence="1">
    <location>
        <position position="45"/>
    </location>
</feature>
<dbReference type="InterPro" id="IPR036514">
    <property type="entry name" value="SGNH_hydro_sf"/>
</dbReference>
<accession>A0A7W7WKQ8</accession>
<feature type="domain" description="SGNH hydrolase-type esterase" evidence="4">
    <location>
        <begin position="41"/>
        <end position="294"/>
    </location>
</feature>
<proteinExistence type="predicted"/>
<feature type="disulfide bond" evidence="2">
    <location>
        <begin position="219"/>
        <end position="268"/>
    </location>
</feature>
<evidence type="ECO:0000313" key="6">
    <source>
        <dbReference type="Proteomes" id="UP000573327"/>
    </source>
</evidence>
<dbReference type="PANTHER" id="PTHR37981">
    <property type="entry name" value="LIPASE 2"/>
    <property type="match status" value="1"/>
</dbReference>
<dbReference type="InterPro" id="IPR013830">
    <property type="entry name" value="SGNH_hydro"/>
</dbReference>
<feature type="chain" id="PRO_5031221925" evidence="3">
    <location>
        <begin position="33"/>
        <end position="306"/>
    </location>
</feature>
<dbReference type="GO" id="GO:0004806">
    <property type="term" value="F:triacylglycerol lipase activity"/>
    <property type="evidence" value="ECO:0007669"/>
    <property type="project" value="TreeGrafter"/>
</dbReference>
<feature type="disulfide bond" evidence="2">
    <location>
        <begin position="60"/>
        <end position="85"/>
    </location>
</feature>
<sequence>MFSHARKRLPALLGGLLATAALAALTAPAAHAGTGAGPYVALGDSFAAGALVPNQSGGLCLRSDQNYGHLVAAALNSTSYTDVTCSAAKVKHLTEAQYGVYEPQLNALKPDTALVTLGIGGNDLGVSDLGVAELIATCVGGAVVNPFGTPCKDVYADGHWAWRDWQFQWVYGEDKLRSRIAAAAPQVADGLRRIHAKSPNAKVLLVGYPSVVPSNGANCIGRQPVTPGDVEYLHGVLSDLNAMLARTAAANGATYVDTATPTKGHDACSDTPWIEGLLPQSPAAPFHPNAAGERVMADTVLRTLGH</sequence>